<comment type="caution">
    <text evidence="3">The sequence shown here is derived from an EMBL/GenBank/DDBJ whole genome shotgun (WGS) entry which is preliminary data.</text>
</comment>
<evidence type="ECO:0000256" key="2">
    <source>
        <dbReference type="SAM" id="Phobius"/>
    </source>
</evidence>
<evidence type="ECO:0000313" key="3">
    <source>
        <dbReference type="EMBL" id="KKN47254.1"/>
    </source>
</evidence>
<protein>
    <submittedName>
        <fullName evidence="3">Uncharacterized protein</fullName>
    </submittedName>
</protein>
<keyword evidence="2" id="KW-0472">Membrane</keyword>
<feature type="coiled-coil region" evidence="1">
    <location>
        <begin position="217"/>
        <end position="244"/>
    </location>
</feature>
<keyword evidence="2" id="KW-1133">Transmembrane helix</keyword>
<accession>A0A0F9QXP1</accession>
<proteinExistence type="predicted"/>
<feature type="transmembrane region" description="Helical" evidence="2">
    <location>
        <begin position="282"/>
        <end position="304"/>
    </location>
</feature>
<sequence>MKLKRKNKNKITKEETYKQNEKDNERLNYVGFVLSKKFKFLILLKASQLKESDVGEEGQEVHGYMERMFPDYKWLTSKFVLDRACHFALEDYKPEAHNIIDEYDFPNMYRGLVILKEKKAHFTHYPMFKFDRMVVYSDEPLEKELTWITDDEWLSDDGYESEVTLGPCCFLNMGSPLYDLPVLVISWALGKNKLYFNAKTSAEDLIKERDELIRKRMFTLREKEKNMEDLIDELEIESGSARKKYSDLKYKLLSRDTATNKEKFNKWEKSYDRKVKYDVKRIVGYIILALIVIFVVIFFIVPFLQPKPPVEIIDDIPNISSLISNIINIKGV</sequence>
<keyword evidence="1" id="KW-0175">Coiled coil</keyword>
<organism evidence="3">
    <name type="scientific">marine sediment metagenome</name>
    <dbReference type="NCBI Taxonomy" id="412755"/>
    <lineage>
        <taxon>unclassified sequences</taxon>
        <taxon>metagenomes</taxon>
        <taxon>ecological metagenomes</taxon>
    </lineage>
</organism>
<gene>
    <name evidence="3" type="ORF">LCGC14_0664750</name>
</gene>
<dbReference type="EMBL" id="LAZR01001287">
    <property type="protein sequence ID" value="KKN47254.1"/>
    <property type="molecule type" value="Genomic_DNA"/>
</dbReference>
<name>A0A0F9QXP1_9ZZZZ</name>
<evidence type="ECO:0000256" key="1">
    <source>
        <dbReference type="SAM" id="Coils"/>
    </source>
</evidence>
<reference evidence="3" key="1">
    <citation type="journal article" date="2015" name="Nature">
        <title>Complex archaea that bridge the gap between prokaryotes and eukaryotes.</title>
        <authorList>
            <person name="Spang A."/>
            <person name="Saw J.H."/>
            <person name="Jorgensen S.L."/>
            <person name="Zaremba-Niedzwiedzka K."/>
            <person name="Martijn J."/>
            <person name="Lind A.E."/>
            <person name="van Eijk R."/>
            <person name="Schleper C."/>
            <person name="Guy L."/>
            <person name="Ettema T.J."/>
        </authorList>
    </citation>
    <scope>NUCLEOTIDE SEQUENCE</scope>
</reference>
<keyword evidence="2" id="KW-0812">Transmembrane</keyword>
<dbReference type="AlphaFoldDB" id="A0A0F9QXP1"/>